<evidence type="ECO:0000313" key="2">
    <source>
        <dbReference type="EMBL" id="KAJ1919310.1"/>
    </source>
</evidence>
<comment type="caution">
    <text evidence="2">The sequence shown here is derived from an EMBL/GenBank/DDBJ whole genome shotgun (WGS) entry which is preliminary data.</text>
</comment>
<sequence length="125" mass="14047">MSGQDTSACTTNNVAYKDYIVVISQKQDTVTAESGSKTEEQPKEKLDKHLEWLGSVIGTENVKPPSDDSQSVQTQKCTNRVKKVFENTFMYLASFDQDTLAKVEKRPEIEVVEEDKTISIDPIEN</sequence>
<dbReference type="Pfam" id="PF05922">
    <property type="entry name" value="Inhibitor_I9"/>
    <property type="match status" value="1"/>
</dbReference>
<keyword evidence="3" id="KW-1185">Reference proteome</keyword>
<organism evidence="2 3">
    <name type="scientific">Mycoemilia scoparia</name>
    <dbReference type="NCBI Taxonomy" id="417184"/>
    <lineage>
        <taxon>Eukaryota</taxon>
        <taxon>Fungi</taxon>
        <taxon>Fungi incertae sedis</taxon>
        <taxon>Zoopagomycota</taxon>
        <taxon>Kickxellomycotina</taxon>
        <taxon>Kickxellomycetes</taxon>
        <taxon>Kickxellales</taxon>
        <taxon>Kickxellaceae</taxon>
        <taxon>Mycoemilia</taxon>
    </lineage>
</organism>
<name>A0A9W8DUX2_9FUNG</name>
<evidence type="ECO:0000259" key="1">
    <source>
        <dbReference type="Pfam" id="PF05922"/>
    </source>
</evidence>
<reference evidence="2" key="1">
    <citation type="submission" date="2022-07" db="EMBL/GenBank/DDBJ databases">
        <title>Phylogenomic reconstructions and comparative analyses of Kickxellomycotina fungi.</title>
        <authorList>
            <person name="Reynolds N.K."/>
            <person name="Stajich J.E."/>
            <person name="Barry K."/>
            <person name="Grigoriev I.V."/>
            <person name="Crous P."/>
            <person name="Smith M.E."/>
        </authorList>
    </citation>
    <scope>NUCLEOTIDE SEQUENCE</scope>
    <source>
        <strain evidence="2">NBRC 100468</strain>
    </source>
</reference>
<gene>
    <name evidence="2" type="ORF">H4219_002072</name>
</gene>
<proteinExistence type="predicted"/>
<protein>
    <recommendedName>
        <fullName evidence="1">Inhibitor I9 domain-containing protein</fullName>
    </recommendedName>
</protein>
<accession>A0A9W8DUX2</accession>
<feature type="domain" description="Inhibitor I9" evidence="1">
    <location>
        <begin position="19"/>
        <end position="120"/>
    </location>
</feature>
<dbReference type="InterPro" id="IPR010259">
    <property type="entry name" value="S8pro/Inhibitor_I9"/>
</dbReference>
<dbReference type="AlphaFoldDB" id="A0A9W8DUX2"/>
<evidence type="ECO:0000313" key="3">
    <source>
        <dbReference type="Proteomes" id="UP001150538"/>
    </source>
</evidence>
<dbReference type="Proteomes" id="UP001150538">
    <property type="component" value="Unassembled WGS sequence"/>
</dbReference>
<dbReference type="EMBL" id="JANBPU010000029">
    <property type="protein sequence ID" value="KAJ1919310.1"/>
    <property type="molecule type" value="Genomic_DNA"/>
</dbReference>
<dbReference type="SUPFAM" id="SSF54897">
    <property type="entry name" value="Protease propeptides/inhibitors"/>
    <property type="match status" value="1"/>
</dbReference>